<dbReference type="InterPro" id="IPR001692">
    <property type="entry name" value="Histidinol_DH_CS"/>
</dbReference>
<proteinExistence type="inferred from homology"/>
<dbReference type="CDD" id="cd06572">
    <property type="entry name" value="Histidinol_dh"/>
    <property type="match status" value="1"/>
</dbReference>
<comment type="catalytic activity">
    <reaction evidence="7 8">
        <text>L-histidinol + 2 NAD(+) + H2O = L-histidine + 2 NADH + 3 H(+)</text>
        <dbReference type="Rhea" id="RHEA:20641"/>
        <dbReference type="ChEBI" id="CHEBI:15377"/>
        <dbReference type="ChEBI" id="CHEBI:15378"/>
        <dbReference type="ChEBI" id="CHEBI:57540"/>
        <dbReference type="ChEBI" id="CHEBI:57595"/>
        <dbReference type="ChEBI" id="CHEBI:57699"/>
        <dbReference type="ChEBI" id="CHEBI:57945"/>
        <dbReference type="EC" id="1.1.1.23"/>
    </reaction>
</comment>
<dbReference type="Gene3D" id="3.40.50.1980">
    <property type="entry name" value="Nitrogenase molybdenum iron protein domain"/>
    <property type="match status" value="2"/>
</dbReference>
<evidence type="ECO:0000256" key="8">
    <source>
        <dbReference type="HAMAP-Rule" id="MF_01024"/>
    </source>
</evidence>
<feature type="binding site" evidence="8">
    <location>
        <position position="259"/>
    </location>
    <ligand>
        <name>Zn(2+)</name>
        <dbReference type="ChEBI" id="CHEBI:29105"/>
    </ligand>
</feature>
<feature type="binding site" evidence="8">
    <location>
        <position position="256"/>
    </location>
    <ligand>
        <name>substrate</name>
    </ligand>
</feature>
<evidence type="ECO:0000313" key="10">
    <source>
        <dbReference type="EMBL" id="SFQ97248.1"/>
    </source>
</evidence>
<dbReference type="NCBIfam" id="TIGR00069">
    <property type="entry name" value="hisD"/>
    <property type="match status" value="1"/>
</dbReference>
<evidence type="ECO:0000256" key="4">
    <source>
        <dbReference type="ARBA" id="ARBA00022723"/>
    </source>
</evidence>
<dbReference type="HAMAP" id="MF_01024">
    <property type="entry name" value="HisD"/>
    <property type="match status" value="1"/>
</dbReference>
<feature type="binding site" evidence="8">
    <location>
        <position position="417"/>
    </location>
    <ligand>
        <name>substrate</name>
    </ligand>
</feature>
<keyword evidence="11" id="KW-1185">Reference proteome</keyword>
<protein>
    <recommendedName>
        <fullName evidence="3 8">Histidinol dehydrogenase</fullName>
        <shortName evidence="8">HDH</shortName>
        <ecNumber evidence="3 8">1.1.1.23</ecNumber>
    </recommendedName>
</protein>
<dbReference type="PROSITE" id="PS00611">
    <property type="entry name" value="HISOL_DEHYDROGENASE"/>
    <property type="match status" value="1"/>
</dbReference>
<keyword evidence="8" id="KW-0368">Histidine biosynthesis</keyword>
<feature type="binding site" evidence="8">
    <location>
        <position position="358"/>
    </location>
    <ligand>
        <name>Zn(2+)</name>
        <dbReference type="ChEBI" id="CHEBI:29105"/>
    </ligand>
</feature>
<dbReference type="GO" id="GO:0051287">
    <property type="term" value="F:NAD binding"/>
    <property type="evidence" value="ECO:0007669"/>
    <property type="project" value="InterPro"/>
</dbReference>
<feature type="binding site" evidence="8">
    <location>
        <position position="417"/>
    </location>
    <ligand>
        <name>Zn(2+)</name>
        <dbReference type="ChEBI" id="CHEBI:29105"/>
    </ligand>
</feature>
<feature type="binding site" evidence="8">
    <location>
        <position position="325"/>
    </location>
    <ligand>
        <name>substrate</name>
    </ligand>
</feature>
<keyword evidence="8" id="KW-0028">Amino-acid biosynthesis</keyword>
<feature type="binding site" evidence="8">
    <location>
        <position position="126"/>
    </location>
    <ligand>
        <name>NAD(+)</name>
        <dbReference type="ChEBI" id="CHEBI:57540"/>
    </ligand>
</feature>
<feature type="binding site" evidence="8">
    <location>
        <position position="358"/>
    </location>
    <ligand>
        <name>substrate</name>
    </ligand>
</feature>
<comment type="function">
    <text evidence="1 8">Catalyzes the sequential NAD-dependent oxidations of L-histidinol to L-histidinaldehyde and then to L-histidine.</text>
</comment>
<comment type="similarity">
    <text evidence="2 8 9">Belongs to the histidinol dehydrogenase family.</text>
</comment>
<dbReference type="EC" id="1.1.1.23" evidence="3 8"/>
<gene>
    <name evidence="8" type="primary">hisD</name>
    <name evidence="10" type="ORF">SAMN05660706_102148</name>
</gene>
<feature type="active site" description="Proton acceptor" evidence="8">
    <location>
        <position position="325"/>
    </location>
</feature>
<dbReference type="InterPro" id="IPR012131">
    <property type="entry name" value="Hstdl_DH"/>
</dbReference>
<dbReference type="InterPro" id="IPR016161">
    <property type="entry name" value="Ald_DH/histidinol_DH"/>
</dbReference>
<keyword evidence="6 8" id="KW-0560">Oxidoreductase</keyword>
<dbReference type="Pfam" id="PF00815">
    <property type="entry name" value="Histidinol_dh"/>
    <property type="match status" value="1"/>
</dbReference>
<evidence type="ECO:0000256" key="5">
    <source>
        <dbReference type="ARBA" id="ARBA00022833"/>
    </source>
</evidence>
<dbReference type="Gene3D" id="1.20.5.1300">
    <property type="match status" value="1"/>
</dbReference>
<feature type="active site" description="Proton acceptor" evidence="8">
    <location>
        <position position="324"/>
    </location>
</feature>
<dbReference type="STRING" id="39060.SAMN05660706_102148"/>
<evidence type="ECO:0000256" key="2">
    <source>
        <dbReference type="ARBA" id="ARBA00010178"/>
    </source>
</evidence>
<keyword evidence="4 8" id="KW-0479">Metal-binding</keyword>
<dbReference type="PANTHER" id="PTHR21256:SF2">
    <property type="entry name" value="HISTIDINE BIOSYNTHESIS TRIFUNCTIONAL PROTEIN"/>
    <property type="match status" value="1"/>
</dbReference>
<comment type="pathway">
    <text evidence="8">Amino-acid biosynthesis; L-histidine biosynthesis; L-histidine from 5-phospho-alpha-D-ribose 1-diphosphate: step 9/9.</text>
</comment>
<dbReference type="Proteomes" id="UP000199584">
    <property type="component" value="Unassembled WGS sequence"/>
</dbReference>
<dbReference type="SUPFAM" id="SSF53720">
    <property type="entry name" value="ALDH-like"/>
    <property type="match status" value="1"/>
</dbReference>
<dbReference type="EMBL" id="FOYM01000002">
    <property type="protein sequence ID" value="SFQ97248.1"/>
    <property type="molecule type" value="Genomic_DNA"/>
</dbReference>
<feature type="binding site" evidence="8">
    <location>
        <position position="412"/>
    </location>
    <ligand>
        <name>substrate</name>
    </ligand>
</feature>
<dbReference type="PRINTS" id="PR00083">
    <property type="entry name" value="HOLDHDRGNASE"/>
</dbReference>
<evidence type="ECO:0000256" key="3">
    <source>
        <dbReference type="ARBA" id="ARBA00012965"/>
    </source>
</evidence>
<sequence>MIRLIRSTDKALDDLLQKRTIDLEKVEDSVKEIINSVRSGGDEQLCTITARFDGIRLAPADLPVSRDEIQAAYGKVNADFLTALRTAVRNIYHYHSRQLRNSWIDPQPDGTLLGQLLTPLRRVGIYVPGGKASYPSSVLMNAIPAAVAGVPEIVMVTPPDRSGSVNPHTLVAAAEAGVTEIYRAGGAQAVAALAYGTQTIARVDKITGPGNIYVTAAKRQVFGTVDIDMLAGPSEVLIVADESARPDYVAADMLAQAEHDELASAILVTPVAELADQVQQELYKQLKKLSRRTIAEKSINQRGAIILTENLAQAVEIAASFAPEHLELLLAEPYRWLGSVNNAGAVFLGHYSPEPVGDYIAGPNHVLPTGGTARFFSPLNVDTFMKKTSLIGYTPQKLARFGKHAVTLACMEGLDAHAASVQFRLDSLPGDIEKTAPGTSGAGGNYTTALHKLPALVMNENTPGARNVPGMTSLKPGFGNLPQKRETVTGVNNINSFNHFQNESRNGRGKCK</sequence>
<evidence type="ECO:0000256" key="7">
    <source>
        <dbReference type="ARBA" id="ARBA00049489"/>
    </source>
</evidence>
<accession>A0A1I6CVP5</accession>
<evidence type="ECO:0000256" key="6">
    <source>
        <dbReference type="ARBA" id="ARBA00023002"/>
    </source>
</evidence>
<organism evidence="10 11">
    <name type="scientific">Desulfoscipio geothermicus DSM 3669</name>
    <dbReference type="NCBI Taxonomy" id="1121426"/>
    <lineage>
        <taxon>Bacteria</taxon>
        <taxon>Bacillati</taxon>
        <taxon>Bacillota</taxon>
        <taxon>Clostridia</taxon>
        <taxon>Eubacteriales</taxon>
        <taxon>Desulfallaceae</taxon>
        <taxon>Desulfoscipio</taxon>
    </lineage>
</organism>
<evidence type="ECO:0000256" key="1">
    <source>
        <dbReference type="ARBA" id="ARBA00003850"/>
    </source>
</evidence>
<dbReference type="GO" id="GO:0000105">
    <property type="term" value="P:L-histidine biosynthetic process"/>
    <property type="evidence" value="ECO:0007669"/>
    <property type="project" value="UniProtKB-UniRule"/>
</dbReference>
<dbReference type="RefSeq" id="WP_092481813.1">
    <property type="nucleotide sequence ID" value="NZ_FOYM01000002.1"/>
</dbReference>
<dbReference type="AlphaFoldDB" id="A0A1I6CVP5"/>
<name>A0A1I6CVP5_9FIRM</name>
<dbReference type="UniPathway" id="UPA00031">
    <property type="reaction ID" value="UER00014"/>
</dbReference>
<feature type="binding site" evidence="8">
    <location>
        <position position="234"/>
    </location>
    <ligand>
        <name>substrate</name>
    </ligand>
</feature>
<keyword evidence="5 8" id="KW-0862">Zinc</keyword>
<comment type="cofactor">
    <cofactor evidence="8">
        <name>Zn(2+)</name>
        <dbReference type="ChEBI" id="CHEBI:29105"/>
    </cofactor>
    <text evidence="8">Binds 1 zinc ion per subunit.</text>
</comment>
<evidence type="ECO:0000313" key="11">
    <source>
        <dbReference type="Proteomes" id="UP000199584"/>
    </source>
</evidence>
<feature type="binding site" evidence="8">
    <location>
        <position position="259"/>
    </location>
    <ligand>
        <name>substrate</name>
    </ligand>
</feature>
<dbReference type="PANTHER" id="PTHR21256">
    <property type="entry name" value="HISTIDINOL DEHYDROGENASE HDH"/>
    <property type="match status" value="1"/>
</dbReference>
<evidence type="ECO:0000256" key="9">
    <source>
        <dbReference type="RuleBase" id="RU004175"/>
    </source>
</evidence>
<feature type="binding site" evidence="8">
    <location>
        <position position="256"/>
    </location>
    <ligand>
        <name>Zn(2+)</name>
        <dbReference type="ChEBI" id="CHEBI:29105"/>
    </ligand>
</feature>
<feature type="binding site" evidence="8">
    <location>
        <position position="188"/>
    </location>
    <ligand>
        <name>NAD(+)</name>
        <dbReference type="ChEBI" id="CHEBI:57540"/>
    </ligand>
</feature>
<dbReference type="GO" id="GO:0004399">
    <property type="term" value="F:histidinol dehydrogenase activity"/>
    <property type="evidence" value="ECO:0007669"/>
    <property type="project" value="UniProtKB-UniRule"/>
</dbReference>
<keyword evidence="8" id="KW-0520">NAD</keyword>
<dbReference type="FunFam" id="3.40.50.1980:FF:000001">
    <property type="entry name" value="Histidinol dehydrogenase"/>
    <property type="match status" value="1"/>
</dbReference>
<dbReference type="FunFam" id="3.40.50.1980:FF:000026">
    <property type="entry name" value="Histidinol dehydrogenase"/>
    <property type="match status" value="1"/>
</dbReference>
<dbReference type="GO" id="GO:0008270">
    <property type="term" value="F:zinc ion binding"/>
    <property type="evidence" value="ECO:0007669"/>
    <property type="project" value="UniProtKB-UniRule"/>
</dbReference>
<dbReference type="GO" id="GO:0005829">
    <property type="term" value="C:cytosol"/>
    <property type="evidence" value="ECO:0007669"/>
    <property type="project" value="TreeGrafter"/>
</dbReference>
<dbReference type="OrthoDB" id="9805269at2"/>
<reference evidence="11" key="1">
    <citation type="submission" date="2016-10" db="EMBL/GenBank/DDBJ databases">
        <authorList>
            <person name="Varghese N."/>
            <person name="Submissions S."/>
        </authorList>
    </citation>
    <scope>NUCLEOTIDE SEQUENCE [LARGE SCALE GENOMIC DNA]</scope>
    <source>
        <strain evidence="11">DSM 3669</strain>
    </source>
</reference>
<feature type="binding site" evidence="8">
    <location>
        <position position="211"/>
    </location>
    <ligand>
        <name>NAD(+)</name>
        <dbReference type="ChEBI" id="CHEBI:57540"/>
    </ligand>
</feature>